<organism evidence="3">
    <name type="scientific">bioreactor metagenome</name>
    <dbReference type="NCBI Taxonomy" id="1076179"/>
    <lineage>
        <taxon>unclassified sequences</taxon>
        <taxon>metagenomes</taxon>
        <taxon>ecological metagenomes</taxon>
    </lineage>
</organism>
<dbReference type="PANTHER" id="PTHR37312">
    <property type="entry name" value="MEMBRANE-BOUND ACYLTRANSFERASE YKRP-RELATED"/>
    <property type="match status" value="1"/>
</dbReference>
<feature type="transmembrane region" description="Helical" evidence="1">
    <location>
        <begin position="278"/>
        <end position="296"/>
    </location>
</feature>
<comment type="caution">
    <text evidence="3">The sequence shown here is derived from an EMBL/GenBank/DDBJ whole genome shotgun (WGS) entry which is preliminary data.</text>
</comment>
<protein>
    <recommendedName>
        <fullName evidence="2">Acyltransferase 3 domain-containing protein</fullName>
    </recommendedName>
</protein>
<sequence length="344" mass="40800">MTKDRIEYIDYIKCFAIFLVVWGHAIQNISNDESFWTNPIHVFICSFHMPIFMIMSGFFFKNDNSSPFIPTILRKSRQLLLPTLSWSIILLIINAINNEIEINSIISLFKTLLYYFFTKYWFLRSIFLCFLIAYISIRIFRNEIIAFFISFLIVLLLPDNFRLALDKYMYPFFWIGYFMNKYLDLILLKEKIILTVSLTLFFLLLYAWKTEYYIYKSGMSFYKIDGWRLYFDNSESILLTIIYRYTIGITGSITFFIILKKTFNTRFEFISKIGQKTLGIYIIHLLFQGLIIKLSFVNNMPMIFVSCIISPAVALIEILLILPIINVIRKNKVLNLLLFGVKTK</sequence>
<evidence type="ECO:0000256" key="1">
    <source>
        <dbReference type="SAM" id="Phobius"/>
    </source>
</evidence>
<dbReference type="InterPro" id="IPR002656">
    <property type="entry name" value="Acyl_transf_3_dom"/>
</dbReference>
<dbReference type="EMBL" id="VSSQ01000200">
    <property type="protein sequence ID" value="MPL85125.1"/>
    <property type="molecule type" value="Genomic_DNA"/>
</dbReference>
<evidence type="ECO:0000259" key="2">
    <source>
        <dbReference type="Pfam" id="PF01757"/>
    </source>
</evidence>
<feature type="transmembrane region" description="Helical" evidence="1">
    <location>
        <begin position="79"/>
        <end position="96"/>
    </location>
</feature>
<proteinExistence type="predicted"/>
<feature type="transmembrane region" description="Helical" evidence="1">
    <location>
        <begin position="192"/>
        <end position="208"/>
    </location>
</feature>
<dbReference type="AlphaFoldDB" id="A0A644V272"/>
<evidence type="ECO:0000313" key="3">
    <source>
        <dbReference type="EMBL" id="MPL85125.1"/>
    </source>
</evidence>
<dbReference type="Pfam" id="PF01757">
    <property type="entry name" value="Acyl_transf_3"/>
    <property type="match status" value="1"/>
</dbReference>
<gene>
    <name evidence="3" type="ORF">SDC9_31093</name>
</gene>
<keyword evidence="1" id="KW-0812">Transmembrane</keyword>
<feature type="domain" description="Acyltransferase 3" evidence="2">
    <location>
        <begin position="7"/>
        <end position="314"/>
    </location>
</feature>
<name>A0A644V272_9ZZZZ</name>
<feature type="transmembrane region" description="Helical" evidence="1">
    <location>
        <begin position="116"/>
        <end position="137"/>
    </location>
</feature>
<feature type="transmembrane region" description="Helical" evidence="1">
    <location>
        <begin position="237"/>
        <end position="258"/>
    </location>
</feature>
<accession>A0A644V272</accession>
<feature type="transmembrane region" description="Helical" evidence="1">
    <location>
        <begin position="144"/>
        <end position="162"/>
    </location>
</feature>
<feature type="transmembrane region" description="Helical" evidence="1">
    <location>
        <begin position="168"/>
        <end position="185"/>
    </location>
</feature>
<keyword evidence="1" id="KW-1133">Transmembrane helix</keyword>
<dbReference type="InterPro" id="IPR052734">
    <property type="entry name" value="Nod_factor_acetyltransferase"/>
</dbReference>
<feature type="transmembrane region" description="Helical" evidence="1">
    <location>
        <begin position="12"/>
        <end position="29"/>
    </location>
</feature>
<dbReference type="GO" id="GO:0016747">
    <property type="term" value="F:acyltransferase activity, transferring groups other than amino-acyl groups"/>
    <property type="evidence" value="ECO:0007669"/>
    <property type="project" value="InterPro"/>
</dbReference>
<reference evidence="3" key="1">
    <citation type="submission" date="2019-08" db="EMBL/GenBank/DDBJ databases">
        <authorList>
            <person name="Kucharzyk K."/>
            <person name="Murdoch R.W."/>
            <person name="Higgins S."/>
            <person name="Loffler F."/>
        </authorList>
    </citation>
    <scope>NUCLEOTIDE SEQUENCE</scope>
</reference>
<feature type="transmembrane region" description="Helical" evidence="1">
    <location>
        <begin position="41"/>
        <end position="59"/>
    </location>
</feature>
<feature type="transmembrane region" description="Helical" evidence="1">
    <location>
        <begin position="302"/>
        <end position="328"/>
    </location>
</feature>
<dbReference type="PANTHER" id="PTHR37312:SF1">
    <property type="entry name" value="MEMBRANE-BOUND ACYLTRANSFERASE YKRP-RELATED"/>
    <property type="match status" value="1"/>
</dbReference>
<keyword evidence="1" id="KW-0472">Membrane</keyword>